<feature type="region of interest" description="Disordered" evidence="1">
    <location>
        <begin position="1"/>
        <end position="28"/>
    </location>
</feature>
<sequence length="166" mass="19695">MLQQNPRTKVITPRTRRGSQHRDGSRARRVRVVTTHTRAHEVIHVRGHTRYYITDKEHYLCPLPAGAMCPRACSRARRVRVVTTHTRAHEVIHVRGHTRYYITDKEHYLCPLPAGAMCPRACSFIRYKLTVQHFNHKSSQTEIHYHNLKKGYSCTKFINTRWWHLY</sequence>
<organism evidence="2">
    <name type="scientific">Oryza meridionalis</name>
    <dbReference type="NCBI Taxonomy" id="40149"/>
    <lineage>
        <taxon>Eukaryota</taxon>
        <taxon>Viridiplantae</taxon>
        <taxon>Streptophyta</taxon>
        <taxon>Embryophyta</taxon>
        <taxon>Tracheophyta</taxon>
        <taxon>Spermatophyta</taxon>
        <taxon>Magnoliopsida</taxon>
        <taxon>Liliopsida</taxon>
        <taxon>Poales</taxon>
        <taxon>Poaceae</taxon>
        <taxon>BOP clade</taxon>
        <taxon>Oryzoideae</taxon>
        <taxon>Oryzeae</taxon>
        <taxon>Oryzinae</taxon>
        <taxon>Oryza</taxon>
    </lineage>
</organism>
<dbReference type="AlphaFoldDB" id="A0A0E0DQX0"/>
<dbReference type="EnsemblPlants" id="OMERI05G13020.1">
    <property type="protein sequence ID" value="OMERI05G13020.1"/>
    <property type="gene ID" value="OMERI05G13020"/>
</dbReference>
<reference evidence="2" key="1">
    <citation type="submission" date="2015-04" db="UniProtKB">
        <authorList>
            <consortium name="EnsemblPlants"/>
        </authorList>
    </citation>
    <scope>IDENTIFICATION</scope>
</reference>
<dbReference type="Proteomes" id="UP000008021">
    <property type="component" value="Chromosome 5"/>
</dbReference>
<protein>
    <submittedName>
        <fullName evidence="2">Uncharacterized protein</fullName>
    </submittedName>
</protein>
<evidence type="ECO:0000256" key="1">
    <source>
        <dbReference type="SAM" id="MobiDB-lite"/>
    </source>
</evidence>
<evidence type="ECO:0000313" key="3">
    <source>
        <dbReference type="Proteomes" id="UP000008021"/>
    </source>
</evidence>
<keyword evidence="3" id="KW-1185">Reference proteome</keyword>
<accession>A0A0E0DQX0</accession>
<dbReference type="HOGENOM" id="CLU_1605311_0_0_1"/>
<evidence type="ECO:0000313" key="2">
    <source>
        <dbReference type="EnsemblPlants" id="OMERI05G13020.1"/>
    </source>
</evidence>
<name>A0A0E0DQX0_9ORYZ</name>
<reference evidence="2" key="2">
    <citation type="submission" date="2018-05" db="EMBL/GenBank/DDBJ databases">
        <title>OmerRS3 (Oryza meridionalis Reference Sequence Version 3).</title>
        <authorList>
            <person name="Zhang J."/>
            <person name="Kudrna D."/>
            <person name="Lee S."/>
            <person name="Talag J."/>
            <person name="Welchert J."/>
            <person name="Wing R.A."/>
        </authorList>
    </citation>
    <scope>NUCLEOTIDE SEQUENCE [LARGE SCALE GENOMIC DNA]</scope>
    <source>
        <strain evidence="2">cv. OR44</strain>
    </source>
</reference>
<dbReference type="Gramene" id="OMERI05G13020.1">
    <property type="protein sequence ID" value="OMERI05G13020.1"/>
    <property type="gene ID" value="OMERI05G13020"/>
</dbReference>
<proteinExistence type="predicted"/>